<dbReference type="RefSeq" id="WP_150088632.1">
    <property type="nucleotide sequence ID" value="NZ_VWSF01000008.1"/>
</dbReference>
<proteinExistence type="predicted"/>
<dbReference type="InterPro" id="IPR013216">
    <property type="entry name" value="Methyltransf_11"/>
</dbReference>
<dbReference type="PANTHER" id="PTHR43464">
    <property type="entry name" value="METHYLTRANSFERASE"/>
    <property type="match status" value="1"/>
</dbReference>
<evidence type="ECO:0000256" key="3">
    <source>
        <dbReference type="ARBA" id="ARBA00022691"/>
    </source>
</evidence>
<dbReference type="AlphaFoldDB" id="A0A5M6DDM4"/>
<keyword evidence="3" id="KW-0949">S-adenosyl-L-methionine</keyword>
<dbReference type="GO" id="GO:0032259">
    <property type="term" value="P:methylation"/>
    <property type="evidence" value="ECO:0007669"/>
    <property type="project" value="UniProtKB-KW"/>
</dbReference>
<reference evidence="5 6" key="1">
    <citation type="submission" date="2019-09" db="EMBL/GenBank/DDBJ databases">
        <title>Genome sequence and assembly of Adhaeribacter sp.</title>
        <authorList>
            <person name="Chhetri G."/>
        </authorList>
    </citation>
    <scope>NUCLEOTIDE SEQUENCE [LARGE SCALE GENOMIC DNA]</scope>
    <source>
        <strain evidence="5 6">DK36</strain>
    </source>
</reference>
<comment type="caution">
    <text evidence="5">The sequence shown here is derived from an EMBL/GenBank/DDBJ whole genome shotgun (WGS) entry which is preliminary data.</text>
</comment>
<dbReference type="EMBL" id="VWSF01000008">
    <property type="protein sequence ID" value="KAA5545628.1"/>
    <property type="molecule type" value="Genomic_DNA"/>
</dbReference>
<dbReference type="InterPro" id="IPR029063">
    <property type="entry name" value="SAM-dependent_MTases_sf"/>
</dbReference>
<gene>
    <name evidence="5" type="ORF">F0145_11855</name>
</gene>
<dbReference type="GO" id="GO:0008757">
    <property type="term" value="F:S-adenosylmethionine-dependent methyltransferase activity"/>
    <property type="evidence" value="ECO:0007669"/>
    <property type="project" value="InterPro"/>
</dbReference>
<evidence type="ECO:0000256" key="2">
    <source>
        <dbReference type="ARBA" id="ARBA00022679"/>
    </source>
</evidence>
<dbReference type="SUPFAM" id="SSF53335">
    <property type="entry name" value="S-adenosyl-L-methionine-dependent methyltransferases"/>
    <property type="match status" value="1"/>
</dbReference>
<dbReference type="Gene3D" id="3.40.50.150">
    <property type="entry name" value="Vaccinia Virus protein VP39"/>
    <property type="match status" value="1"/>
</dbReference>
<dbReference type="PANTHER" id="PTHR43464:SF19">
    <property type="entry name" value="UBIQUINONE BIOSYNTHESIS O-METHYLTRANSFERASE, MITOCHONDRIAL"/>
    <property type="match status" value="1"/>
</dbReference>
<keyword evidence="1 5" id="KW-0489">Methyltransferase</keyword>
<feature type="domain" description="Methyltransferase type 11" evidence="4">
    <location>
        <begin position="37"/>
        <end position="138"/>
    </location>
</feature>
<dbReference type="Proteomes" id="UP000323426">
    <property type="component" value="Unassembled WGS sequence"/>
</dbReference>
<accession>A0A5M6DDM4</accession>
<sequence>MLSIPSPGALRNIFGDLDIYIFDQLLKGRITENTPLLDAGCGSGRNLHYLLQAGCPVFGIDHDPESIRQVQALAATLAPHLPATNFLVADVADIPFDDAAFKVVICSAVLHFARSEAHFRRIIQELWRVLQPGGMLLCRLSTIIGLENKLPHLHERFYQMPHGKTWFLADEALLLEQENILSAHRLEPLKTVLVEEQRAMTTWVLQKPG</sequence>
<dbReference type="Pfam" id="PF08241">
    <property type="entry name" value="Methyltransf_11"/>
    <property type="match status" value="1"/>
</dbReference>
<organism evidence="5 6">
    <name type="scientific">Adhaeribacter rhizoryzae</name>
    <dbReference type="NCBI Taxonomy" id="2607907"/>
    <lineage>
        <taxon>Bacteria</taxon>
        <taxon>Pseudomonadati</taxon>
        <taxon>Bacteroidota</taxon>
        <taxon>Cytophagia</taxon>
        <taxon>Cytophagales</taxon>
        <taxon>Hymenobacteraceae</taxon>
        <taxon>Adhaeribacter</taxon>
    </lineage>
</organism>
<keyword evidence="2 5" id="KW-0808">Transferase</keyword>
<name>A0A5M6DDM4_9BACT</name>
<dbReference type="CDD" id="cd02440">
    <property type="entry name" value="AdoMet_MTases"/>
    <property type="match status" value="1"/>
</dbReference>
<protein>
    <submittedName>
        <fullName evidence="5">Class I SAM-dependent methyltransferase</fullName>
    </submittedName>
</protein>
<keyword evidence="6" id="KW-1185">Reference proteome</keyword>
<evidence type="ECO:0000313" key="5">
    <source>
        <dbReference type="EMBL" id="KAA5545628.1"/>
    </source>
</evidence>
<evidence type="ECO:0000256" key="1">
    <source>
        <dbReference type="ARBA" id="ARBA00022603"/>
    </source>
</evidence>
<evidence type="ECO:0000313" key="6">
    <source>
        <dbReference type="Proteomes" id="UP000323426"/>
    </source>
</evidence>
<evidence type="ECO:0000259" key="4">
    <source>
        <dbReference type="Pfam" id="PF08241"/>
    </source>
</evidence>